<name>A0A6J5MW71_9CAUD</name>
<accession>A0A6J5MW71</accession>
<proteinExistence type="predicted"/>
<sequence length="95" mass="10415">MKTSLRQQVLDLCKAYGCTLTEYHGSHFVIASESANDPRTWITNSHSLTGWCESSALKMYGDILDDMKQGFSDTGAACDDGLDCDICSSLNRIAQ</sequence>
<dbReference type="EMBL" id="LR796498">
    <property type="protein sequence ID" value="CAB4149180.1"/>
    <property type="molecule type" value="Genomic_DNA"/>
</dbReference>
<gene>
    <name evidence="1" type="ORF">UFOVP526_50</name>
</gene>
<reference evidence="1" key="1">
    <citation type="submission" date="2020-04" db="EMBL/GenBank/DDBJ databases">
        <authorList>
            <person name="Chiriac C."/>
            <person name="Salcher M."/>
            <person name="Ghai R."/>
            <person name="Kavagutti S V."/>
        </authorList>
    </citation>
    <scope>NUCLEOTIDE SEQUENCE</scope>
</reference>
<protein>
    <submittedName>
        <fullName evidence="1">Uncharacterized protein</fullName>
    </submittedName>
</protein>
<evidence type="ECO:0000313" key="1">
    <source>
        <dbReference type="EMBL" id="CAB4149180.1"/>
    </source>
</evidence>
<organism evidence="1">
    <name type="scientific">uncultured Caudovirales phage</name>
    <dbReference type="NCBI Taxonomy" id="2100421"/>
    <lineage>
        <taxon>Viruses</taxon>
        <taxon>Duplodnaviria</taxon>
        <taxon>Heunggongvirae</taxon>
        <taxon>Uroviricota</taxon>
        <taxon>Caudoviricetes</taxon>
        <taxon>Peduoviridae</taxon>
        <taxon>Maltschvirus</taxon>
        <taxon>Maltschvirus maltsch</taxon>
    </lineage>
</organism>